<proteinExistence type="predicted"/>
<organism evidence="2 3">
    <name type="scientific">Aplosporella prunicola CBS 121167</name>
    <dbReference type="NCBI Taxonomy" id="1176127"/>
    <lineage>
        <taxon>Eukaryota</taxon>
        <taxon>Fungi</taxon>
        <taxon>Dikarya</taxon>
        <taxon>Ascomycota</taxon>
        <taxon>Pezizomycotina</taxon>
        <taxon>Dothideomycetes</taxon>
        <taxon>Dothideomycetes incertae sedis</taxon>
        <taxon>Botryosphaeriales</taxon>
        <taxon>Aplosporellaceae</taxon>
        <taxon>Aplosporella</taxon>
    </lineage>
</organism>
<accession>A0A6A6BAL5</accession>
<feature type="region of interest" description="Disordered" evidence="1">
    <location>
        <begin position="37"/>
        <end position="59"/>
    </location>
</feature>
<dbReference type="GeneID" id="54304184"/>
<feature type="compositionally biased region" description="Low complexity" evidence="1">
    <location>
        <begin position="85"/>
        <end position="102"/>
    </location>
</feature>
<protein>
    <submittedName>
        <fullName evidence="2">Uncharacterized protein</fullName>
    </submittedName>
</protein>
<evidence type="ECO:0000256" key="1">
    <source>
        <dbReference type="SAM" id="MobiDB-lite"/>
    </source>
</evidence>
<evidence type="ECO:0000313" key="3">
    <source>
        <dbReference type="Proteomes" id="UP000799438"/>
    </source>
</evidence>
<dbReference type="AlphaFoldDB" id="A0A6A6BAL5"/>
<feature type="region of interest" description="Disordered" evidence="1">
    <location>
        <begin position="85"/>
        <end position="109"/>
    </location>
</feature>
<reference evidence="2" key="1">
    <citation type="journal article" date="2020" name="Stud. Mycol.">
        <title>101 Dothideomycetes genomes: a test case for predicting lifestyles and emergence of pathogens.</title>
        <authorList>
            <person name="Haridas S."/>
            <person name="Albert R."/>
            <person name="Binder M."/>
            <person name="Bloem J."/>
            <person name="Labutti K."/>
            <person name="Salamov A."/>
            <person name="Andreopoulos B."/>
            <person name="Baker S."/>
            <person name="Barry K."/>
            <person name="Bills G."/>
            <person name="Bluhm B."/>
            <person name="Cannon C."/>
            <person name="Castanera R."/>
            <person name="Culley D."/>
            <person name="Daum C."/>
            <person name="Ezra D."/>
            <person name="Gonzalez J."/>
            <person name="Henrissat B."/>
            <person name="Kuo A."/>
            <person name="Liang C."/>
            <person name="Lipzen A."/>
            <person name="Lutzoni F."/>
            <person name="Magnuson J."/>
            <person name="Mondo S."/>
            <person name="Nolan M."/>
            <person name="Ohm R."/>
            <person name="Pangilinan J."/>
            <person name="Park H.-J."/>
            <person name="Ramirez L."/>
            <person name="Alfaro M."/>
            <person name="Sun H."/>
            <person name="Tritt A."/>
            <person name="Yoshinaga Y."/>
            <person name="Zwiers L.-H."/>
            <person name="Turgeon B."/>
            <person name="Goodwin S."/>
            <person name="Spatafora J."/>
            <person name="Crous P."/>
            <person name="Grigoriev I."/>
        </authorList>
    </citation>
    <scope>NUCLEOTIDE SEQUENCE</scope>
    <source>
        <strain evidence="2">CBS 121167</strain>
    </source>
</reference>
<gene>
    <name evidence="2" type="ORF">K452DRAFT_44817</name>
</gene>
<keyword evidence="3" id="KW-1185">Reference proteome</keyword>
<dbReference type="Proteomes" id="UP000799438">
    <property type="component" value="Unassembled WGS sequence"/>
</dbReference>
<sequence length="222" mass="24349">MGLPLYVVGIRTNNQPYLPRYLPTSTSTQQVCMTAKSPSSSVSLKESRKYVGPPPQRAKSGVSSAAVQVHHHAYLPTTNLSSWKRAAPAVRNRPAARSPFRQPHSRPRPTRRRFLRSCAAVCGCPLRALICLVRERERERVRGRGRESKTPPEAGAACMNAAAAGLPASGGGMSFSSGGLPLFLFLSLSLSRTFEGFYSRGFAVLYIHSTWYARYLCGDTLY</sequence>
<name>A0A6A6BAL5_9PEZI</name>
<dbReference type="EMBL" id="ML995488">
    <property type="protein sequence ID" value="KAF2141066.1"/>
    <property type="molecule type" value="Genomic_DNA"/>
</dbReference>
<evidence type="ECO:0000313" key="2">
    <source>
        <dbReference type="EMBL" id="KAF2141066.1"/>
    </source>
</evidence>
<dbReference type="RefSeq" id="XP_033396779.1">
    <property type="nucleotide sequence ID" value="XM_033546678.1"/>
</dbReference>